<proteinExistence type="predicted"/>
<dbReference type="EMBL" id="MPUK01000006">
    <property type="protein sequence ID" value="ONH66853.1"/>
    <property type="molecule type" value="Genomic_DNA"/>
</dbReference>
<comment type="caution">
    <text evidence="2">The sequence shown here is derived from an EMBL/GenBank/DDBJ whole genome shotgun (WGS) entry which is preliminary data.</text>
</comment>
<dbReference type="VEuPathDB" id="FungiDB:BON22_3549"/>
<dbReference type="AlphaFoldDB" id="A0A1V2L4R7"/>
<feature type="region of interest" description="Disordered" evidence="1">
    <location>
        <begin position="615"/>
        <end position="643"/>
    </location>
</feature>
<dbReference type="Proteomes" id="UP000189513">
    <property type="component" value="Unassembled WGS sequence"/>
</dbReference>
<keyword evidence="3" id="KW-1185">Reference proteome</keyword>
<sequence length="681" mass="77616">MTPPTVNDEQPIKLVLLGGSAVGKSTFANRLHSKFFRETYYPTHKSTVLLFPFTPTTRNACTVLDEYGGLAAKKVISQDPGIILSPTIFQTYNRPTASDVKKRRNSNSGNKALKNKYYAYKFKDVNDVTYTEPEISPIQVEIIDTPPFKPDLVVPFLEVSLYRNLDKNDLHNLANEPRRPVSTNPLLVASGASELDGKVNGYIFMYSAVPTLNPPSYDEILDVTTSNESTVNPDDLIIGTVKSNPEETLGVLELIRGAILDAWREYRNYQKRWKKGSEGDVYSLVYTIKQIDWNSSFIAIDNETGENVEETAKRIVDDVLSKCIKGQNFDFLTKYIGKIKRSKSADQAEGDPKTGSGSIPSQGSVAALSSQLLTIDAILLKRRSNKIQREINAAVTRKKELIAKFDVLKSRVEARRTSLESRRSSQEPQDVVKHLREEAMYKTQDNKNLIKQIHNSRSLLFQELINIYIIKKRKISGTTRTIFMLSFTPILSTYNLVDFNYEAINACLERMSKFIHQVSKVLLVTLPYQITFTKEAFYKPSIMKFDLYLKENQQLWTLSSFELRLLVNGIARLMINAYHLLKVLELDEDVRQYSDLMRLDSMLYKLANNDYSWNRRPSASGREGSEEPRSQSPVPDDQAIENGKVDVDKLVEMVYGVVDRRINSKNNEWHVVKKEYLVDDE</sequence>
<dbReference type="STRING" id="36022.A0A1V2L4R7"/>
<feature type="region of interest" description="Disordered" evidence="1">
    <location>
        <begin position="343"/>
        <end position="362"/>
    </location>
</feature>
<dbReference type="Gene3D" id="3.40.50.300">
    <property type="entry name" value="P-loop containing nucleotide triphosphate hydrolases"/>
    <property type="match status" value="1"/>
</dbReference>
<accession>A0A1V2L4R7</accession>
<reference evidence="3" key="1">
    <citation type="journal article" date="2017" name="Genome Announc.">
        <title>Genome sequences of Cyberlindnera fabianii 65, Pichia kudriavzevii 129, and Saccharomyces cerevisiae 131 isolated from fermented masau fruits in Zimbabwe.</title>
        <authorList>
            <person name="van Rijswijck I.M.H."/>
            <person name="Derks M.F.L."/>
            <person name="Abee T."/>
            <person name="de Ridder D."/>
            <person name="Smid E.J."/>
        </authorList>
    </citation>
    <scope>NUCLEOTIDE SEQUENCE [LARGE SCALE GENOMIC DNA]</scope>
    <source>
        <strain evidence="3">65</strain>
    </source>
</reference>
<gene>
    <name evidence="2" type="ORF">BON22_3549</name>
</gene>
<organism evidence="2 3">
    <name type="scientific">Cyberlindnera fabianii</name>
    <name type="common">Yeast</name>
    <name type="synonym">Hansenula fabianii</name>
    <dbReference type="NCBI Taxonomy" id="36022"/>
    <lineage>
        <taxon>Eukaryota</taxon>
        <taxon>Fungi</taxon>
        <taxon>Dikarya</taxon>
        <taxon>Ascomycota</taxon>
        <taxon>Saccharomycotina</taxon>
        <taxon>Saccharomycetes</taxon>
        <taxon>Phaffomycetales</taxon>
        <taxon>Phaffomycetaceae</taxon>
        <taxon>Cyberlindnera</taxon>
    </lineage>
</organism>
<dbReference type="SUPFAM" id="SSF52540">
    <property type="entry name" value="P-loop containing nucleoside triphosphate hydrolases"/>
    <property type="match status" value="2"/>
</dbReference>
<evidence type="ECO:0000256" key="1">
    <source>
        <dbReference type="SAM" id="MobiDB-lite"/>
    </source>
</evidence>
<dbReference type="InterPro" id="IPR027417">
    <property type="entry name" value="P-loop_NTPase"/>
</dbReference>
<feature type="compositionally biased region" description="Basic and acidic residues" evidence="1">
    <location>
        <begin position="343"/>
        <end position="352"/>
    </location>
</feature>
<evidence type="ECO:0000313" key="2">
    <source>
        <dbReference type="EMBL" id="ONH66853.1"/>
    </source>
</evidence>
<protein>
    <submittedName>
        <fullName evidence="2">Uncharacterized protein</fullName>
    </submittedName>
</protein>
<evidence type="ECO:0000313" key="3">
    <source>
        <dbReference type="Proteomes" id="UP000189513"/>
    </source>
</evidence>
<name>A0A1V2L4R7_CYBFA</name>